<evidence type="ECO:0000313" key="2">
    <source>
        <dbReference type="Proteomes" id="UP001165190"/>
    </source>
</evidence>
<sequence length="99" mass="10771">MVTPPTVVRGASDGDSVLPIKADVSDSTFSNKRVNVLLDDTNFLLWEQQVSLLIRGQDLKSYLDPNAPVPAKFTVAPDGTRTVNSAYLKYVKQDCSLAS</sequence>
<dbReference type="OrthoDB" id="973354at2759"/>
<evidence type="ECO:0000313" key="1">
    <source>
        <dbReference type="EMBL" id="GMI80032.1"/>
    </source>
</evidence>
<reference evidence="1" key="1">
    <citation type="submission" date="2023-05" db="EMBL/GenBank/DDBJ databases">
        <title>Genome and transcriptome analyses reveal genes involved in the formation of fine ridges on petal epidermal cells in Hibiscus trionum.</title>
        <authorList>
            <person name="Koshimizu S."/>
            <person name="Masuda S."/>
            <person name="Ishii T."/>
            <person name="Shirasu K."/>
            <person name="Hoshino A."/>
            <person name="Arita M."/>
        </authorList>
    </citation>
    <scope>NUCLEOTIDE SEQUENCE</scope>
    <source>
        <strain evidence="1">Hamamatsu line</strain>
    </source>
</reference>
<comment type="caution">
    <text evidence="1">The sequence shown here is derived from an EMBL/GenBank/DDBJ whole genome shotgun (WGS) entry which is preliminary data.</text>
</comment>
<dbReference type="AlphaFoldDB" id="A0A9W7HMD3"/>
<proteinExistence type="predicted"/>
<gene>
    <name evidence="1" type="ORF">HRI_001672500</name>
</gene>
<dbReference type="Proteomes" id="UP001165190">
    <property type="component" value="Unassembled WGS sequence"/>
</dbReference>
<protein>
    <recommendedName>
        <fullName evidence="3">Retrotransposon Copia-like N-terminal domain-containing protein</fullName>
    </recommendedName>
</protein>
<accession>A0A9W7HMD3</accession>
<dbReference type="EMBL" id="BSYR01000017">
    <property type="protein sequence ID" value="GMI80032.1"/>
    <property type="molecule type" value="Genomic_DNA"/>
</dbReference>
<keyword evidence="2" id="KW-1185">Reference proteome</keyword>
<organism evidence="1 2">
    <name type="scientific">Hibiscus trionum</name>
    <name type="common">Flower of an hour</name>
    <dbReference type="NCBI Taxonomy" id="183268"/>
    <lineage>
        <taxon>Eukaryota</taxon>
        <taxon>Viridiplantae</taxon>
        <taxon>Streptophyta</taxon>
        <taxon>Embryophyta</taxon>
        <taxon>Tracheophyta</taxon>
        <taxon>Spermatophyta</taxon>
        <taxon>Magnoliopsida</taxon>
        <taxon>eudicotyledons</taxon>
        <taxon>Gunneridae</taxon>
        <taxon>Pentapetalae</taxon>
        <taxon>rosids</taxon>
        <taxon>malvids</taxon>
        <taxon>Malvales</taxon>
        <taxon>Malvaceae</taxon>
        <taxon>Malvoideae</taxon>
        <taxon>Hibiscus</taxon>
    </lineage>
</organism>
<evidence type="ECO:0008006" key="3">
    <source>
        <dbReference type="Google" id="ProtNLM"/>
    </source>
</evidence>
<name>A0A9W7HMD3_HIBTR</name>